<evidence type="ECO:0000256" key="2">
    <source>
        <dbReference type="ARBA" id="ARBA00004430"/>
    </source>
</evidence>
<dbReference type="SUPFAM" id="SSF50998">
    <property type="entry name" value="Quinoprotein alcohol dehydrogenase-like"/>
    <property type="match status" value="1"/>
</dbReference>
<dbReference type="GO" id="GO:0005886">
    <property type="term" value="C:plasma membrane"/>
    <property type="evidence" value="ECO:0007669"/>
    <property type="project" value="UniProtKB-SubCell"/>
</dbReference>
<keyword evidence="12" id="KW-0966">Cell projection</keyword>
<evidence type="ECO:0000256" key="1">
    <source>
        <dbReference type="ARBA" id="ARBA00004236"/>
    </source>
</evidence>
<evidence type="ECO:0000256" key="12">
    <source>
        <dbReference type="ARBA" id="ARBA00023273"/>
    </source>
</evidence>
<dbReference type="Ensembl" id="ENSCCRT00000118449.1">
    <property type="protein sequence ID" value="ENSCCRP00000160930.1"/>
    <property type="gene ID" value="ENSCCRG00000024549.2"/>
</dbReference>
<dbReference type="PANTHER" id="PTHR13667">
    <property type="entry name" value="HOMOLOC-13"/>
    <property type="match status" value="1"/>
</dbReference>
<evidence type="ECO:0000313" key="15">
    <source>
        <dbReference type="Proteomes" id="UP001108240"/>
    </source>
</evidence>
<evidence type="ECO:0000256" key="13">
    <source>
        <dbReference type="SAM" id="MobiDB-lite"/>
    </source>
</evidence>
<evidence type="ECO:0000256" key="5">
    <source>
        <dbReference type="ARBA" id="ARBA00022490"/>
    </source>
</evidence>
<name>A0A9J8C6G9_CYPCA</name>
<dbReference type="InterPro" id="IPR011047">
    <property type="entry name" value="Quinoprotein_ADH-like_sf"/>
</dbReference>
<dbReference type="InterPro" id="IPR024511">
    <property type="entry name" value="Frtz"/>
</dbReference>
<keyword evidence="11" id="KW-0206">Cytoskeleton</keyword>
<keyword evidence="7" id="KW-0677">Repeat</keyword>
<protein>
    <submittedName>
        <fullName evidence="14">WD repeat containing planar cell polarity effector</fullName>
    </submittedName>
</protein>
<evidence type="ECO:0000313" key="14">
    <source>
        <dbReference type="Ensembl" id="ENSCCRP00000160930.1"/>
    </source>
</evidence>
<comment type="similarity">
    <text evidence="3">Belongs to the WD repeat fritz family.</text>
</comment>
<reference evidence="14" key="2">
    <citation type="submission" date="2025-09" db="UniProtKB">
        <authorList>
            <consortium name="Ensembl"/>
        </authorList>
    </citation>
    <scope>IDENTIFICATION</scope>
</reference>
<accession>A0A9J8C6G9</accession>
<dbReference type="GeneTree" id="ENSGT00390000016551"/>
<feature type="compositionally biased region" description="Polar residues" evidence="13">
    <location>
        <begin position="675"/>
        <end position="687"/>
    </location>
</feature>
<sequence length="729" mass="81642">MVRNRETVSNLDQLLSLRLLFEFDQMSFCLAELHVWSCRNSLQVPDADIGTYQLYEKGEPASSTDQHYYNEKQQFADSRGYPWFLSNRRPEKLRDALKELEELLQSCPVMSVRWRSKQCCQLLLRSGVLVTLFLGGAQVERVAIDRTLVGRLPADTISDAVIGDRFLLFSLMERSQVCQVYLNRKNQSSPELARHMEKLTATEIKVSVVDLPGGGRRVERRVGLNRTQDVVVCWWPLCNEEVRPWSPVPSAVDRANLVLLACSDTPGLTVLSSIRTDGNPIDCRFSLTQPYHVLTLELHQEAKHSTSELYEEAQTPEVQNCVYEYARGRLQRLSGSPLPLTSKPITCCRDPLERWVLLGLQDCSVVLFDPQTGNSQWASCSMVPAVLAWHPSGALLMVGGGQGELQCFDMGLSPLPLRLVNEEPTPNSIGPSLQLSHHIKTSEGLEEVQWAYCPISHGYDGLEAHDLLLLWFNGGPLAALRLRLGVFSGAQLGPGDMVQHRLHCEEVGAALGILGNMDWAMMGAECYRSLSSITDHLLRKPLDQQTEGQLEAALGIFYAPCRPLSNTVILEYRDPISRYARRFFHHLLRHQRFEKAFLLAVDIGARDLFMDLHYVAADKGEVVLAAVAKKKANEIDAEAQTSAPDECQSAYKGQSGVKLPSTISERHVHDPKHWSTASRTGETSTSEATDEFLNAPTSRPWKHTEINLVDRNTQVPEEGKLKVIHFGLV</sequence>
<evidence type="ECO:0000256" key="3">
    <source>
        <dbReference type="ARBA" id="ARBA00006059"/>
    </source>
</evidence>
<reference evidence="14" key="1">
    <citation type="submission" date="2025-08" db="UniProtKB">
        <authorList>
            <consortium name="Ensembl"/>
        </authorList>
    </citation>
    <scope>IDENTIFICATION</scope>
</reference>
<keyword evidence="6" id="KW-0853">WD repeat</keyword>
<keyword evidence="8" id="KW-0970">Cilium biogenesis/degradation</keyword>
<keyword evidence="10" id="KW-0472">Membrane</keyword>
<dbReference type="GO" id="GO:0044782">
    <property type="term" value="P:cilium organization"/>
    <property type="evidence" value="ECO:0007669"/>
    <property type="project" value="TreeGrafter"/>
</dbReference>
<evidence type="ECO:0000256" key="11">
    <source>
        <dbReference type="ARBA" id="ARBA00023212"/>
    </source>
</evidence>
<evidence type="ECO:0000256" key="7">
    <source>
        <dbReference type="ARBA" id="ARBA00022737"/>
    </source>
</evidence>
<keyword evidence="15" id="KW-1185">Reference proteome</keyword>
<dbReference type="GO" id="GO:0097541">
    <property type="term" value="C:axonemal basal plate"/>
    <property type="evidence" value="ECO:0007669"/>
    <property type="project" value="TreeGrafter"/>
</dbReference>
<feature type="compositionally biased region" description="Basic and acidic residues" evidence="13">
    <location>
        <begin position="664"/>
        <end position="673"/>
    </location>
</feature>
<evidence type="ECO:0000256" key="10">
    <source>
        <dbReference type="ARBA" id="ARBA00023136"/>
    </source>
</evidence>
<dbReference type="Proteomes" id="UP001108240">
    <property type="component" value="Unplaced"/>
</dbReference>
<evidence type="ECO:0000256" key="6">
    <source>
        <dbReference type="ARBA" id="ARBA00022574"/>
    </source>
</evidence>
<feature type="region of interest" description="Disordered" evidence="13">
    <location>
        <begin position="663"/>
        <end position="693"/>
    </location>
</feature>
<comment type="subcellular location">
    <subcellularLocation>
        <location evidence="1">Cell membrane</location>
    </subcellularLocation>
    <subcellularLocation>
        <location evidence="2">Cytoplasm</location>
        <location evidence="2">Cytoskeleton</location>
        <location evidence="2">Cilium axoneme</location>
    </subcellularLocation>
</comment>
<keyword evidence="5" id="KW-0963">Cytoplasm</keyword>
<dbReference type="OMA" id="NSMNWNT"/>
<organism evidence="14 15">
    <name type="scientific">Cyprinus carpio carpio</name>
    <dbReference type="NCBI Taxonomy" id="630221"/>
    <lineage>
        <taxon>Eukaryota</taxon>
        <taxon>Metazoa</taxon>
        <taxon>Chordata</taxon>
        <taxon>Craniata</taxon>
        <taxon>Vertebrata</taxon>
        <taxon>Euteleostomi</taxon>
        <taxon>Actinopterygii</taxon>
        <taxon>Neopterygii</taxon>
        <taxon>Teleostei</taxon>
        <taxon>Ostariophysi</taxon>
        <taxon>Cypriniformes</taxon>
        <taxon>Cyprinidae</taxon>
        <taxon>Cyprininae</taxon>
        <taxon>Cyprinus</taxon>
    </lineage>
</organism>
<evidence type="ECO:0000256" key="9">
    <source>
        <dbReference type="ARBA" id="ARBA00023069"/>
    </source>
</evidence>
<dbReference type="AlphaFoldDB" id="A0A9J8C6G9"/>
<evidence type="ECO:0000256" key="4">
    <source>
        <dbReference type="ARBA" id="ARBA00022475"/>
    </source>
</evidence>
<evidence type="ECO:0000256" key="8">
    <source>
        <dbReference type="ARBA" id="ARBA00022794"/>
    </source>
</evidence>
<dbReference type="Pfam" id="PF11768">
    <property type="entry name" value="Frtz"/>
    <property type="match status" value="1"/>
</dbReference>
<dbReference type="GO" id="GO:0045184">
    <property type="term" value="P:establishment of protein localization"/>
    <property type="evidence" value="ECO:0007669"/>
    <property type="project" value="TreeGrafter"/>
</dbReference>
<dbReference type="PANTHER" id="PTHR13667:SF5">
    <property type="entry name" value="WD REPEAT-CONTAINING AND PLANAR CELL POLARITY EFFECTOR PROTEIN FRITZ HOMOLOG"/>
    <property type="match status" value="1"/>
</dbReference>
<proteinExistence type="inferred from homology"/>
<keyword evidence="9" id="KW-0969">Cilium</keyword>
<dbReference type="GO" id="GO:0007399">
    <property type="term" value="P:nervous system development"/>
    <property type="evidence" value="ECO:0007669"/>
    <property type="project" value="TreeGrafter"/>
</dbReference>
<keyword evidence="4" id="KW-1003">Cell membrane</keyword>